<evidence type="ECO:0000256" key="11">
    <source>
        <dbReference type="ARBA" id="ARBA00066311"/>
    </source>
</evidence>
<keyword evidence="8" id="KW-0520">NAD</keyword>
<comment type="similarity">
    <text evidence="10">Belongs to the BluB family.</text>
</comment>
<evidence type="ECO:0000313" key="15">
    <source>
        <dbReference type="Proteomes" id="UP000305131"/>
    </source>
</evidence>
<dbReference type="InterPro" id="IPR000415">
    <property type="entry name" value="Nitroreductase-like"/>
</dbReference>
<evidence type="ECO:0000256" key="9">
    <source>
        <dbReference type="ARBA" id="ARBA00051314"/>
    </source>
</evidence>
<protein>
    <recommendedName>
        <fullName evidence="12">5,6-dimethylbenzimidazole synthase</fullName>
        <ecNumber evidence="11">1.13.11.79</ecNumber>
    </recommendedName>
</protein>
<dbReference type="PANTHER" id="PTHR23026">
    <property type="entry name" value="NADPH NITROREDUCTASE"/>
    <property type="match status" value="1"/>
</dbReference>
<dbReference type="OrthoDB" id="9773807at2"/>
<evidence type="ECO:0000256" key="4">
    <source>
        <dbReference type="ARBA" id="ARBA00022643"/>
    </source>
</evidence>
<dbReference type="EC" id="1.13.11.79" evidence="11"/>
<comment type="subunit">
    <text evidence="1">Homooctamer.</text>
</comment>
<gene>
    <name evidence="14" type="primary">bluB</name>
    <name evidence="14" type="ORF">FBQ73_18660</name>
</gene>
<organism evidence="14 15">
    <name type="scientific">Xanthobacter autotrophicus</name>
    <dbReference type="NCBI Taxonomy" id="280"/>
    <lineage>
        <taxon>Bacteria</taxon>
        <taxon>Pseudomonadati</taxon>
        <taxon>Pseudomonadota</taxon>
        <taxon>Alphaproteobacteria</taxon>
        <taxon>Hyphomicrobiales</taxon>
        <taxon>Xanthobacteraceae</taxon>
        <taxon>Xanthobacter</taxon>
    </lineage>
</organism>
<dbReference type="GO" id="GO:0016705">
    <property type="term" value="F:oxidoreductase activity, acting on paired donors, with incorporation or reduction of molecular oxygen"/>
    <property type="evidence" value="ECO:0007669"/>
    <property type="project" value="UniProtKB-ARBA"/>
</dbReference>
<evidence type="ECO:0000256" key="10">
    <source>
        <dbReference type="ARBA" id="ARBA00061097"/>
    </source>
</evidence>
<keyword evidence="5" id="KW-0547">Nucleotide-binding</keyword>
<evidence type="ECO:0000256" key="8">
    <source>
        <dbReference type="ARBA" id="ARBA00023027"/>
    </source>
</evidence>
<keyword evidence="4" id="KW-0288">FMN</keyword>
<dbReference type="NCBIfam" id="TIGR02476">
    <property type="entry name" value="BluB"/>
    <property type="match status" value="1"/>
</dbReference>
<proteinExistence type="inferred from homology"/>
<dbReference type="RefSeq" id="WP_138400993.1">
    <property type="nucleotide sequence ID" value="NZ_JBAFVI010000006.1"/>
</dbReference>
<evidence type="ECO:0000256" key="7">
    <source>
        <dbReference type="ARBA" id="ARBA00023002"/>
    </source>
</evidence>
<name>A0A6C1KCF8_XANAU</name>
<dbReference type="InterPro" id="IPR012825">
    <property type="entry name" value="BluB"/>
</dbReference>
<dbReference type="SUPFAM" id="SSF55469">
    <property type="entry name" value="FMN-dependent nitroreductase-like"/>
    <property type="match status" value="1"/>
</dbReference>
<sequence length="226" mass="25394">MREDDSFSPEERAAIYRCIRERRDVRRNFRPDPVPPDVLARVLAAGHAAPSVGFLQPWNFIVIRESATKEALHAAFTRANAEAAAMFEGERADLYRSLKLEGLREAPLLLCVTCERERAGPVVLGRTHQSEMDIYSTVCAVQNIWLAARVENLGVGWVSILALADLHRILAIPDHIVPIALLCVGYVEGFAHTPDLERAGWRKRLTLEDLVFEERFGEREKIPVSG</sequence>
<keyword evidence="6" id="KW-0521">NADP</keyword>
<evidence type="ECO:0000256" key="5">
    <source>
        <dbReference type="ARBA" id="ARBA00022741"/>
    </source>
</evidence>
<dbReference type="AlphaFoldDB" id="A0A6C1KCF8"/>
<evidence type="ECO:0000256" key="1">
    <source>
        <dbReference type="ARBA" id="ARBA00011823"/>
    </source>
</evidence>
<keyword evidence="2" id="KW-0169">Cobalamin biosynthesis</keyword>
<dbReference type="FunFam" id="3.40.109.10:FF:000013">
    <property type="entry name" value="5,6-dimethylbenzimidazole synthase"/>
    <property type="match status" value="1"/>
</dbReference>
<evidence type="ECO:0000256" key="6">
    <source>
        <dbReference type="ARBA" id="ARBA00022857"/>
    </source>
</evidence>
<dbReference type="PANTHER" id="PTHR23026:SF90">
    <property type="entry name" value="IODOTYROSINE DEIODINASE 1"/>
    <property type="match status" value="1"/>
</dbReference>
<dbReference type="InterPro" id="IPR029479">
    <property type="entry name" value="Nitroreductase"/>
</dbReference>
<dbReference type="GeneID" id="95775474"/>
<dbReference type="CDD" id="cd02145">
    <property type="entry name" value="BluB"/>
    <property type="match status" value="1"/>
</dbReference>
<dbReference type="GO" id="GO:0009236">
    <property type="term" value="P:cobalamin biosynthetic process"/>
    <property type="evidence" value="ECO:0007669"/>
    <property type="project" value="UniProtKB-KW"/>
</dbReference>
<dbReference type="GO" id="GO:0000166">
    <property type="term" value="F:nucleotide binding"/>
    <property type="evidence" value="ECO:0007669"/>
    <property type="project" value="UniProtKB-KW"/>
</dbReference>
<keyword evidence="3" id="KW-0285">Flavoprotein</keyword>
<dbReference type="GO" id="GO:0102919">
    <property type="term" value="F:5,6-dimethylbenzimidazole synthase activity"/>
    <property type="evidence" value="ECO:0007669"/>
    <property type="project" value="UniProtKB-EC"/>
</dbReference>
<comment type="catalytic activity">
    <reaction evidence="9">
        <text>FMNH2 + O2 = dialurate + 5,6-dimethylbenzimidazole + D-erythrose 4-phosphate + H(+)</text>
        <dbReference type="Rhea" id="RHEA:27345"/>
        <dbReference type="ChEBI" id="CHEBI:15378"/>
        <dbReference type="ChEBI" id="CHEBI:15379"/>
        <dbReference type="ChEBI" id="CHEBI:15890"/>
        <dbReference type="ChEBI" id="CHEBI:16897"/>
        <dbReference type="ChEBI" id="CHEBI:57618"/>
        <dbReference type="ChEBI" id="CHEBI:140629"/>
        <dbReference type="EC" id="1.13.11.79"/>
    </reaction>
</comment>
<evidence type="ECO:0000256" key="2">
    <source>
        <dbReference type="ARBA" id="ARBA00022573"/>
    </source>
</evidence>
<dbReference type="InterPro" id="IPR050627">
    <property type="entry name" value="Nitroreductase/BluB"/>
</dbReference>
<feature type="domain" description="Nitroreductase" evidence="13">
    <location>
        <begin position="19"/>
        <end position="186"/>
    </location>
</feature>
<evidence type="ECO:0000259" key="13">
    <source>
        <dbReference type="Pfam" id="PF00881"/>
    </source>
</evidence>
<comment type="caution">
    <text evidence="14">The sequence shown here is derived from an EMBL/GenBank/DDBJ whole genome shotgun (WGS) entry which is preliminary data.</text>
</comment>
<keyword evidence="7 14" id="KW-0560">Oxidoreductase</keyword>
<reference evidence="14 15" key="1">
    <citation type="submission" date="2019-05" db="EMBL/GenBank/DDBJ databases">
        <authorList>
            <person name="Zhou X."/>
        </authorList>
    </citation>
    <scope>NUCLEOTIDE SEQUENCE [LARGE SCALE GENOMIC DNA]</scope>
    <source>
        <strain evidence="14 15">DSM 432</strain>
    </source>
</reference>
<evidence type="ECO:0000313" key="14">
    <source>
        <dbReference type="EMBL" id="TLX41481.1"/>
    </source>
</evidence>
<dbReference type="Pfam" id="PF00881">
    <property type="entry name" value="Nitroreductase"/>
    <property type="match status" value="1"/>
</dbReference>
<evidence type="ECO:0000256" key="3">
    <source>
        <dbReference type="ARBA" id="ARBA00022630"/>
    </source>
</evidence>
<dbReference type="Gene3D" id="3.40.109.10">
    <property type="entry name" value="NADH Oxidase"/>
    <property type="match status" value="1"/>
</dbReference>
<dbReference type="Proteomes" id="UP000305131">
    <property type="component" value="Unassembled WGS sequence"/>
</dbReference>
<evidence type="ECO:0000256" key="12">
    <source>
        <dbReference type="ARBA" id="ARBA00068702"/>
    </source>
</evidence>
<dbReference type="EMBL" id="VAUP01000037">
    <property type="protein sequence ID" value="TLX41481.1"/>
    <property type="molecule type" value="Genomic_DNA"/>
</dbReference>
<accession>A0A6C1KCF8</accession>